<accession>A0A9N9D543</accession>
<dbReference type="EMBL" id="CAJVPV010008159">
    <property type="protein sequence ID" value="CAG8627254.1"/>
    <property type="molecule type" value="Genomic_DNA"/>
</dbReference>
<evidence type="ECO:0000313" key="3">
    <source>
        <dbReference type="Proteomes" id="UP000789342"/>
    </source>
</evidence>
<name>A0A9N9D543_9GLOM</name>
<dbReference type="OrthoDB" id="8954335at2759"/>
<dbReference type="InterPro" id="IPR027417">
    <property type="entry name" value="P-loop_NTPase"/>
</dbReference>
<dbReference type="InterPro" id="IPR006073">
    <property type="entry name" value="GTP-bd"/>
</dbReference>
<dbReference type="Proteomes" id="UP000789342">
    <property type="component" value="Unassembled WGS sequence"/>
</dbReference>
<protein>
    <submittedName>
        <fullName evidence="2">6373_t:CDS:1</fullName>
    </submittedName>
</protein>
<dbReference type="GO" id="GO:0005525">
    <property type="term" value="F:GTP binding"/>
    <property type="evidence" value="ECO:0007669"/>
    <property type="project" value="InterPro"/>
</dbReference>
<sequence>MDKQINVAIFGITGGGKSTIANMLLVGDLSDNNPFQIGDCARGVTSDLNHYFNGKFGVIDLPGFGEGPSGTVKHSEAIKIAREHFSAMELPLNYIFYVKKKGRFTEAEHVMFNEFKDIFNDAEDKIVIIITNCKEKEWIVENSKEIKKNFDNLLEKLSFLNYEGIIPEVYSSFEIAEQKAEKWVSLTTYLIGGGVAYNMVTSGVYFMKGKPKIAKERLKKALTDDLLHTAGLPPLRE</sequence>
<gene>
    <name evidence="2" type="ORF">AMORRO_LOCUS8927</name>
</gene>
<feature type="domain" description="G" evidence="1">
    <location>
        <begin position="6"/>
        <end position="129"/>
    </location>
</feature>
<evidence type="ECO:0000259" key="1">
    <source>
        <dbReference type="Pfam" id="PF01926"/>
    </source>
</evidence>
<evidence type="ECO:0000313" key="2">
    <source>
        <dbReference type="EMBL" id="CAG8627254.1"/>
    </source>
</evidence>
<comment type="caution">
    <text evidence="2">The sequence shown here is derived from an EMBL/GenBank/DDBJ whole genome shotgun (WGS) entry which is preliminary data.</text>
</comment>
<proteinExistence type="predicted"/>
<keyword evidence="3" id="KW-1185">Reference proteome</keyword>
<dbReference type="Gene3D" id="3.40.50.300">
    <property type="entry name" value="P-loop containing nucleotide triphosphate hydrolases"/>
    <property type="match status" value="1"/>
</dbReference>
<reference evidence="2" key="1">
    <citation type="submission" date="2021-06" db="EMBL/GenBank/DDBJ databases">
        <authorList>
            <person name="Kallberg Y."/>
            <person name="Tangrot J."/>
            <person name="Rosling A."/>
        </authorList>
    </citation>
    <scope>NUCLEOTIDE SEQUENCE</scope>
    <source>
        <strain evidence="2">CL551</strain>
    </source>
</reference>
<dbReference type="AlphaFoldDB" id="A0A9N9D543"/>
<dbReference type="SUPFAM" id="SSF52540">
    <property type="entry name" value="P-loop containing nucleoside triphosphate hydrolases"/>
    <property type="match status" value="1"/>
</dbReference>
<dbReference type="Pfam" id="PF01926">
    <property type="entry name" value="MMR_HSR1"/>
    <property type="match status" value="1"/>
</dbReference>
<organism evidence="2 3">
    <name type="scientific">Acaulospora morrowiae</name>
    <dbReference type="NCBI Taxonomy" id="94023"/>
    <lineage>
        <taxon>Eukaryota</taxon>
        <taxon>Fungi</taxon>
        <taxon>Fungi incertae sedis</taxon>
        <taxon>Mucoromycota</taxon>
        <taxon>Glomeromycotina</taxon>
        <taxon>Glomeromycetes</taxon>
        <taxon>Diversisporales</taxon>
        <taxon>Acaulosporaceae</taxon>
        <taxon>Acaulospora</taxon>
    </lineage>
</organism>
<feature type="non-terminal residue" evidence="2">
    <location>
        <position position="237"/>
    </location>
</feature>